<dbReference type="OrthoDB" id="6161812at2759"/>
<organism evidence="3 4">
    <name type="scientific">Phaeodactylum tricornutum (strain CCAP 1055/1)</name>
    <dbReference type="NCBI Taxonomy" id="556484"/>
    <lineage>
        <taxon>Eukaryota</taxon>
        <taxon>Sar</taxon>
        <taxon>Stramenopiles</taxon>
        <taxon>Ochrophyta</taxon>
        <taxon>Bacillariophyta</taxon>
        <taxon>Bacillariophyceae</taxon>
        <taxon>Bacillariophycidae</taxon>
        <taxon>Naviculales</taxon>
        <taxon>Phaeodactylaceae</taxon>
        <taxon>Phaeodactylum</taxon>
    </lineage>
</organism>
<feature type="region of interest" description="Disordered" evidence="1">
    <location>
        <begin position="187"/>
        <end position="207"/>
    </location>
</feature>
<dbReference type="HOGENOM" id="CLU_1113166_0_0_1"/>
<evidence type="ECO:0000313" key="4">
    <source>
        <dbReference type="Proteomes" id="UP000000759"/>
    </source>
</evidence>
<dbReference type="RefSeq" id="XP_002182942.1">
    <property type="nucleotide sequence ID" value="XM_002182906.1"/>
</dbReference>
<dbReference type="GeneID" id="7203650"/>
<protein>
    <recommendedName>
        <fullName evidence="2">Gamma-glutamylcyclotransferase AIG2-like domain-containing protein</fullName>
    </recommendedName>
</protein>
<dbReference type="InterPro" id="IPR036568">
    <property type="entry name" value="GGCT-like_sf"/>
</dbReference>
<accession>B7G6Y9</accession>
<dbReference type="AlphaFoldDB" id="B7G6Y9"/>
<dbReference type="InterPro" id="IPR013024">
    <property type="entry name" value="GGCT-like"/>
</dbReference>
<dbReference type="InParanoid" id="B7G6Y9"/>
<evidence type="ECO:0000259" key="2">
    <source>
        <dbReference type="Pfam" id="PF06094"/>
    </source>
</evidence>
<feature type="compositionally biased region" description="Basic residues" evidence="1">
    <location>
        <begin position="257"/>
        <end position="283"/>
    </location>
</feature>
<evidence type="ECO:0000313" key="3">
    <source>
        <dbReference type="EMBL" id="EEC45678.1"/>
    </source>
</evidence>
<dbReference type="InterPro" id="IPR009288">
    <property type="entry name" value="AIG2-like_dom"/>
</dbReference>
<sequence>MSADCHNCKQTRGMKIKHAVFGYGSLISTESAAKTAKNLTDNPFPCTIKGIERAWNKHSVKGMTAMGVQWAENGTCTGVLYPVSEKELSRFDRREIGYDRQEIPIENVDRIDYLDEEHYDSEEHVLFLQAVAGKREDVRIWVYVPSNPCPPDEDHPIAQTYVDIILQGCLDIHVDFAREFIEETKGWNPQELLTDEDDDSDDEDIDDEDGEVAANQALSDENTSDVIAWVNDRDRPIYMRADTDYSQKEGPQLDRLLRRHRPEFRRRKKRASVLKKPKGHRKRPELQTSNQDY</sequence>
<feature type="region of interest" description="Disordered" evidence="1">
    <location>
        <begin position="240"/>
        <end position="293"/>
    </location>
</feature>
<dbReference type="Pfam" id="PF06094">
    <property type="entry name" value="GGACT"/>
    <property type="match status" value="1"/>
</dbReference>
<dbReference type="eggNOG" id="ENOG502S5FC">
    <property type="taxonomic scope" value="Eukaryota"/>
</dbReference>
<reference evidence="4" key="2">
    <citation type="submission" date="2008-08" db="EMBL/GenBank/DDBJ databases">
        <authorList>
            <consortium name="Diatom Consortium"/>
            <person name="Grigoriev I."/>
            <person name="Grimwood J."/>
            <person name="Kuo A."/>
            <person name="Otillar R.P."/>
            <person name="Salamov A."/>
            <person name="Detter J.C."/>
            <person name="Lindquist E."/>
            <person name="Shapiro H."/>
            <person name="Lucas S."/>
            <person name="Glavina del Rio T."/>
            <person name="Pitluck S."/>
            <person name="Rokhsar D."/>
            <person name="Bowler C."/>
        </authorList>
    </citation>
    <scope>GENOME REANNOTATION</scope>
    <source>
        <strain evidence="4">CCAP 1055/1</strain>
    </source>
</reference>
<keyword evidence="4" id="KW-1185">Reference proteome</keyword>
<evidence type="ECO:0000256" key="1">
    <source>
        <dbReference type="SAM" id="MobiDB-lite"/>
    </source>
</evidence>
<feature type="compositionally biased region" description="Acidic residues" evidence="1">
    <location>
        <begin position="193"/>
        <end position="207"/>
    </location>
</feature>
<proteinExistence type="predicted"/>
<feature type="compositionally biased region" description="Basic and acidic residues" evidence="1">
    <location>
        <begin position="240"/>
        <end position="256"/>
    </location>
</feature>
<dbReference type="Proteomes" id="UP000000759">
    <property type="component" value="Chromosome 17"/>
</dbReference>
<dbReference type="EMBL" id="CM000619">
    <property type="protein sequence ID" value="EEC45678.1"/>
    <property type="molecule type" value="Genomic_DNA"/>
</dbReference>
<gene>
    <name evidence="3" type="ORF">PHATRDRAFT_48389</name>
</gene>
<reference evidence="3 4" key="1">
    <citation type="journal article" date="2008" name="Nature">
        <title>The Phaeodactylum genome reveals the evolutionary history of diatom genomes.</title>
        <authorList>
            <person name="Bowler C."/>
            <person name="Allen A.E."/>
            <person name="Badger J.H."/>
            <person name="Grimwood J."/>
            <person name="Jabbari K."/>
            <person name="Kuo A."/>
            <person name="Maheswari U."/>
            <person name="Martens C."/>
            <person name="Maumus F."/>
            <person name="Otillar R.P."/>
            <person name="Rayko E."/>
            <person name="Salamov A."/>
            <person name="Vandepoele K."/>
            <person name="Beszteri B."/>
            <person name="Gruber A."/>
            <person name="Heijde M."/>
            <person name="Katinka M."/>
            <person name="Mock T."/>
            <person name="Valentin K."/>
            <person name="Verret F."/>
            <person name="Berges J.A."/>
            <person name="Brownlee C."/>
            <person name="Cadoret J.P."/>
            <person name="Chiovitti A."/>
            <person name="Choi C.J."/>
            <person name="Coesel S."/>
            <person name="De Martino A."/>
            <person name="Detter J.C."/>
            <person name="Durkin C."/>
            <person name="Falciatore A."/>
            <person name="Fournet J."/>
            <person name="Haruta M."/>
            <person name="Huysman M.J."/>
            <person name="Jenkins B.D."/>
            <person name="Jiroutova K."/>
            <person name="Jorgensen R.E."/>
            <person name="Joubert Y."/>
            <person name="Kaplan A."/>
            <person name="Kroger N."/>
            <person name="Kroth P.G."/>
            <person name="La Roche J."/>
            <person name="Lindquist E."/>
            <person name="Lommer M."/>
            <person name="Martin-Jezequel V."/>
            <person name="Lopez P.J."/>
            <person name="Lucas S."/>
            <person name="Mangogna M."/>
            <person name="McGinnis K."/>
            <person name="Medlin L.K."/>
            <person name="Montsant A."/>
            <person name="Oudot-Le Secq M.P."/>
            <person name="Napoli C."/>
            <person name="Obornik M."/>
            <person name="Parker M.S."/>
            <person name="Petit J.L."/>
            <person name="Porcel B.M."/>
            <person name="Poulsen N."/>
            <person name="Robison M."/>
            <person name="Rychlewski L."/>
            <person name="Rynearson T.A."/>
            <person name="Schmutz J."/>
            <person name="Shapiro H."/>
            <person name="Siaut M."/>
            <person name="Stanley M."/>
            <person name="Sussman M.R."/>
            <person name="Taylor A.R."/>
            <person name="Vardi A."/>
            <person name="von Dassow P."/>
            <person name="Vyverman W."/>
            <person name="Willis A."/>
            <person name="Wyrwicz L.S."/>
            <person name="Rokhsar D.S."/>
            <person name="Weissenbach J."/>
            <person name="Armbrust E.V."/>
            <person name="Green B.R."/>
            <person name="Van de Peer Y."/>
            <person name="Grigoriev I.V."/>
        </authorList>
    </citation>
    <scope>NUCLEOTIDE SEQUENCE [LARGE SCALE GENOMIC DNA]</scope>
    <source>
        <strain evidence="3 4">CCAP 1055/1</strain>
    </source>
</reference>
<feature type="domain" description="Gamma-glutamylcyclotransferase AIG2-like" evidence="2">
    <location>
        <begin position="20"/>
        <end position="147"/>
    </location>
</feature>
<name>B7G6Y9_PHATC</name>
<dbReference type="PaxDb" id="2850-Phatr48389"/>
<dbReference type="Gene3D" id="3.10.490.10">
    <property type="entry name" value="Gamma-glutamyl cyclotransferase-like"/>
    <property type="match status" value="1"/>
</dbReference>
<dbReference type="CDD" id="cd06661">
    <property type="entry name" value="GGCT_like"/>
    <property type="match status" value="1"/>
</dbReference>
<dbReference type="SUPFAM" id="SSF110857">
    <property type="entry name" value="Gamma-glutamyl cyclotransferase-like"/>
    <property type="match status" value="1"/>
</dbReference>
<dbReference type="KEGG" id="pti:PHATRDRAFT_48389"/>